<accession>A0A3A8ADY4</accession>
<dbReference type="AlphaFoldDB" id="A0A3A8ADY4"/>
<evidence type="ECO:0000313" key="2">
    <source>
        <dbReference type="Proteomes" id="UP000246132"/>
    </source>
</evidence>
<gene>
    <name evidence="1" type="ORF">DEM25_007235</name>
</gene>
<evidence type="ECO:0000313" key="1">
    <source>
        <dbReference type="EMBL" id="RKF07568.1"/>
    </source>
</evidence>
<dbReference type="InterPro" id="IPR021295">
    <property type="entry name" value="DUF2867"/>
</dbReference>
<dbReference type="EMBL" id="QFWV02000004">
    <property type="protein sequence ID" value="RKF07568.1"/>
    <property type="molecule type" value="Genomic_DNA"/>
</dbReference>
<protein>
    <submittedName>
        <fullName evidence="1">DUF2867 domain-containing protein</fullName>
    </submittedName>
</protein>
<dbReference type="OrthoDB" id="7058586at2"/>
<sequence>MPGSATERTVTLPHPALSGADWADAWTATPRRRFDTARQAAEAVHRATPGWVGPLMGLRTLAVAPFGLKSGLSNRGLAPADRIGLFAVRDDSGDRVVVGMDDRHLDFRCVLDLDEADGQQTVTVTTLIRRHNRLGRAYLATILPFHRLILQACLSRL</sequence>
<reference evidence="1 2" key="1">
    <citation type="journal article" date="2018" name="Int. J. Syst. Bacteriol.">
        <title>Oceaniradius stylonemae gen. nov., sp. nov., isolated from a red alga, Stylonema cornu-cervi.</title>
        <authorList>
            <person name="Jeong S."/>
        </authorList>
    </citation>
    <scope>NUCLEOTIDE SEQUENCE [LARGE SCALE GENOMIC DNA]</scope>
    <source>
        <strain evidence="1 2">StC1</strain>
    </source>
</reference>
<name>A0A3A8ADY4_9HYPH</name>
<dbReference type="Pfam" id="PF11066">
    <property type="entry name" value="DUF2867"/>
    <property type="match status" value="1"/>
</dbReference>
<comment type="caution">
    <text evidence="1">The sequence shown here is derived from an EMBL/GenBank/DDBJ whole genome shotgun (WGS) entry which is preliminary data.</text>
</comment>
<organism evidence="1 2">
    <name type="scientific">Oceaniradius stylonematis</name>
    <dbReference type="NCBI Taxonomy" id="2184161"/>
    <lineage>
        <taxon>Bacteria</taxon>
        <taxon>Pseudomonadati</taxon>
        <taxon>Pseudomonadota</taxon>
        <taxon>Alphaproteobacteria</taxon>
        <taxon>Hyphomicrobiales</taxon>
        <taxon>Ahrensiaceae</taxon>
        <taxon>Oceaniradius</taxon>
    </lineage>
</organism>
<proteinExistence type="predicted"/>
<dbReference type="Proteomes" id="UP000246132">
    <property type="component" value="Unassembled WGS sequence"/>
</dbReference>
<dbReference type="RefSeq" id="WP_120222660.1">
    <property type="nucleotide sequence ID" value="NZ_CP159474.1"/>
</dbReference>
<keyword evidence="2" id="KW-1185">Reference proteome</keyword>